<dbReference type="AlphaFoldDB" id="A0A8T0RVM0"/>
<reference evidence="2" key="1">
    <citation type="submission" date="2020-05" db="EMBL/GenBank/DDBJ databases">
        <title>WGS assembly of Panicum virgatum.</title>
        <authorList>
            <person name="Lovell J.T."/>
            <person name="Jenkins J."/>
            <person name="Shu S."/>
            <person name="Juenger T.E."/>
            <person name="Schmutz J."/>
        </authorList>
    </citation>
    <scope>NUCLEOTIDE SEQUENCE</scope>
    <source>
        <strain evidence="2">AP13</strain>
    </source>
</reference>
<feature type="compositionally biased region" description="Low complexity" evidence="1">
    <location>
        <begin position="13"/>
        <end position="29"/>
    </location>
</feature>
<gene>
    <name evidence="2" type="ORF">PVAP13_5NG226291</name>
</gene>
<feature type="region of interest" description="Disordered" evidence="1">
    <location>
        <begin position="1"/>
        <end position="35"/>
    </location>
</feature>
<evidence type="ECO:0000313" key="3">
    <source>
        <dbReference type="Proteomes" id="UP000823388"/>
    </source>
</evidence>
<sequence length="202" mass="22474">MSRSGCTSTSTTPARASGAPSRGRRTASSIGDPPVPGLAEAAASYVVGDMEDGTSCLACVAMSRRLRSRTLQVWLRMEDGGGSWELLWETKFLSGYSLCAVNAGVVLFEDYRAYRLSEIDELRFGGYPRTEASFLDRRRTRMWHAPPCCWAGSYKTTEMRHARRLGDQLPRPNIIKFLTGRDRATVALAEHHQCTPRSMSYL</sequence>
<protein>
    <submittedName>
        <fullName evidence="2">Uncharacterized protein</fullName>
    </submittedName>
</protein>
<name>A0A8T0RVM0_PANVG</name>
<proteinExistence type="predicted"/>
<comment type="caution">
    <text evidence="2">The sequence shown here is derived from an EMBL/GenBank/DDBJ whole genome shotgun (WGS) entry which is preliminary data.</text>
</comment>
<evidence type="ECO:0000256" key="1">
    <source>
        <dbReference type="SAM" id="MobiDB-lite"/>
    </source>
</evidence>
<feature type="compositionally biased region" description="Polar residues" evidence="1">
    <location>
        <begin position="1"/>
        <end position="12"/>
    </location>
</feature>
<evidence type="ECO:0000313" key="2">
    <source>
        <dbReference type="EMBL" id="KAG2589135.1"/>
    </source>
</evidence>
<keyword evidence="3" id="KW-1185">Reference proteome</keyword>
<organism evidence="2 3">
    <name type="scientific">Panicum virgatum</name>
    <name type="common">Blackwell switchgrass</name>
    <dbReference type="NCBI Taxonomy" id="38727"/>
    <lineage>
        <taxon>Eukaryota</taxon>
        <taxon>Viridiplantae</taxon>
        <taxon>Streptophyta</taxon>
        <taxon>Embryophyta</taxon>
        <taxon>Tracheophyta</taxon>
        <taxon>Spermatophyta</taxon>
        <taxon>Magnoliopsida</taxon>
        <taxon>Liliopsida</taxon>
        <taxon>Poales</taxon>
        <taxon>Poaceae</taxon>
        <taxon>PACMAD clade</taxon>
        <taxon>Panicoideae</taxon>
        <taxon>Panicodae</taxon>
        <taxon>Paniceae</taxon>
        <taxon>Panicinae</taxon>
        <taxon>Panicum</taxon>
        <taxon>Panicum sect. Hiantes</taxon>
    </lineage>
</organism>
<dbReference type="EMBL" id="CM029046">
    <property type="protein sequence ID" value="KAG2589135.1"/>
    <property type="molecule type" value="Genomic_DNA"/>
</dbReference>
<accession>A0A8T0RVM0</accession>
<dbReference type="Proteomes" id="UP000823388">
    <property type="component" value="Chromosome 5N"/>
</dbReference>